<comment type="similarity">
    <text evidence="1 9">Belongs to the iron/ascorbate-dependent oxidoreductase family.</text>
</comment>
<feature type="coiled-coil region" evidence="10">
    <location>
        <begin position="103"/>
        <end position="134"/>
    </location>
</feature>
<keyword evidence="13" id="KW-1185">Reference proteome</keyword>
<dbReference type="InterPro" id="IPR005123">
    <property type="entry name" value="Oxoglu/Fe-dep_dioxygenase_dom"/>
</dbReference>
<dbReference type="AlphaFoldDB" id="A0AAV5ITM6"/>
<dbReference type="GO" id="GO:0009693">
    <property type="term" value="P:ethylene biosynthetic process"/>
    <property type="evidence" value="ECO:0007669"/>
    <property type="project" value="UniProtKB-KW"/>
</dbReference>
<protein>
    <recommendedName>
        <fullName evidence="8">aminocyclopropanecarboxylate oxidase</fullName>
        <ecNumber evidence="8">1.14.17.4</ecNumber>
    </recommendedName>
</protein>
<keyword evidence="6 9" id="KW-0408">Iron</keyword>
<dbReference type="InterPro" id="IPR026992">
    <property type="entry name" value="DIOX_N"/>
</dbReference>
<dbReference type="InterPro" id="IPR027443">
    <property type="entry name" value="IPNS-like_sf"/>
</dbReference>
<name>A0AAV5ITM6_9ROSI</name>
<dbReference type="Gene3D" id="2.60.120.330">
    <property type="entry name" value="B-lactam Antibiotic, Isopenicillin N Synthase, Chain"/>
    <property type="match status" value="1"/>
</dbReference>
<evidence type="ECO:0000256" key="6">
    <source>
        <dbReference type="ARBA" id="ARBA00023004"/>
    </source>
</evidence>
<dbReference type="InterPro" id="IPR050295">
    <property type="entry name" value="Plant_2OG-oxidoreductases"/>
</dbReference>
<evidence type="ECO:0000313" key="13">
    <source>
        <dbReference type="Proteomes" id="UP001054252"/>
    </source>
</evidence>
<keyword evidence="10" id="KW-0175">Coiled coil</keyword>
<evidence type="ECO:0000256" key="10">
    <source>
        <dbReference type="SAM" id="Coils"/>
    </source>
</evidence>
<evidence type="ECO:0000313" key="12">
    <source>
        <dbReference type="EMBL" id="GKV01940.1"/>
    </source>
</evidence>
<reference evidence="12 13" key="1">
    <citation type="journal article" date="2021" name="Commun. Biol.">
        <title>The genome of Shorea leprosula (Dipterocarpaceae) highlights the ecological relevance of drought in aseasonal tropical rainforests.</title>
        <authorList>
            <person name="Ng K.K.S."/>
            <person name="Kobayashi M.J."/>
            <person name="Fawcett J.A."/>
            <person name="Hatakeyama M."/>
            <person name="Paape T."/>
            <person name="Ng C.H."/>
            <person name="Ang C.C."/>
            <person name="Tnah L.H."/>
            <person name="Lee C.T."/>
            <person name="Nishiyama T."/>
            <person name="Sese J."/>
            <person name="O'Brien M.J."/>
            <person name="Copetti D."/>
            <person name="Mohd Noor M.I."/>
            <person name="Ong R.C."/>
            <person name="Putra M."/>
            <person name="Sireger I.Z."/>
            <person name="Indrioko S."/>
            <person name="Kosugi Y."/>
            <person name="Izuno A."/>
            <person name="Isagi Y."/>
            <person name="Lee S.L."/>
            <person name="Shimizu K.K."/>
        </authorList>
    </citation>
    <scope>NUCLEOTIDE SEQUENCE [LARGE SCALE GENOMIC DNA]</scope>
    <source>
        <strain evidence="12">214</strain>
    </source>
</reference>
<evidence type="ECO:0000256" key="4">
    <source>
        <dbReference type="ARBA" id="ARBA00022896"/>
    </source>
</evidence>
<dbReference type="FunFam" id="2.60.120.330:FF:000002">
    <property type="entry name" value="1-aminocyclopropane-1-carboxylate oxidase 1"/>
    <property type="match status" value="1"/>
</dbReference>
<evidence type="ECO:0000259" key="11">
    <source>
        <dbReference type="PROSITE" id="PS51471"/>
    </source>
</evidence>
<dbReference type="EMBL" id="BPVZ01000018">
    <property type="protein sequence ID" value="GKV01940.1"/>
    <property type="molecule type" value="Genomic_DNA"/>
</dbReference>
<dbReference type="Pfam" id="PF14226">
    <property type="entry name" value="DIOX_N"/>
    <property type="match status" value="1"/>
</dbReference>
<evidence type="ECO:0000256" key="8">
    <source>
        <dbReference type="ARBA" id="ARBA00039090"/>
    </source>
</evidence>
<keyword evidence="5 9" id="KW-0560">Oxidoreductase</keyword>
<dbReference type="GO" id="GO:0071398">
    <property type="term" value="P:cellular response to fatty acid"/>
    <property type="evidence" value="ECO:0007669"/>
    <property type="project" value="UniProtKB-ARBA"/>
</dbReference>
<dbReference type="GO" id="GO:0046872">
    <property type="term" value="F:metal ion binding"/>
    <property type="evidence" value="ECO:0007669"/>
    <property type="project" value="UniProtKB-KW"/>
</dbReference>
<proteinExistence type="inferred from homology"/>
<comment type="pathway">
    <text evidence="7">Alkene biosynthesis; ethylene biosynthesis via S-adenosyl-L-methionine; ethylene from S-adenosyl-L-methionine: step 2/2.</text>
</comment>
<dbReference type="PANTHER" id="PTHR47991">
    <property type="entry name" value="OXOGLUTARATE/IRON-DEPENDENT DIOXYGENASE"/>
    <property type="match status" value="1"/>
</dbReference>
<evidence type="ECO:0000256" key="7">
    <source>
        <dbReference type="ARBA" id="ARBA00037892"/>
    </source>
</evidence>
<dbReference type="InterPro" id="IPR044861">
    <property type="entry name" value="IPNS-like_FE2OG_OXY"/>
</dbReference>
<sequence>MKNFPVVDLSKLNGEEREVTMEMIKDACENWGFFELMNHGISLEMLDTVERLTKGHYRRCMEQRFREMVEMKGLEALQSEVGDLDWESTFFLKHLPESNISEIPDLEEEYRKVMKEFAKELEKLAEQLLDLLCENLDLEKGYLKKVFQGSKGPTFGTKVSNYPPCPKPDLIKGLRAHTDAGGIILLFQDDTVSGLQLFKDGQWIDVPPMKHSIVINLGDQLEVITNGKYKSVEHRVIAQKDGNRMSIASFYNPGSDAVIYPAPALLEKEAEKNTQVYPKFVFEDYMKLYAGLKFQAKEPRFEAMKAMKESTVNLGPIATV</sequence>
<evidence type="ECO:0000256" key="3">
    <source>
        <dbReference type="ARBA" id="ARBA00022723"/>
    </source>
</evidence>
<evidence type="ECO:0000256" key="1">
    <source>
        <dbReference type="ARBA" id="ARBA00008056"/>
    </source>
</evidence>
<comment type="caution">
    <text evidence="12">The sequence shown here is derived from an EMBL/GenBank/DDBJ whole genome shotgun (WGS) entry which is preliminary data.</text>
</comment>
<evidence type="ECO:0000256" key="2">
    <source>
        <dbReference type="ARBA" id="ARBA00022666"/>
    </source>
</evidence>
<accession>A0AAV5ITM6</accession>
<keyword evidence="2" id="KW-0266">Ethylene biosynthesis</keyword>
<dbReference type="SUPFAM" id="SSF51197">
    <property type="entry name" value="Clavaminate synthase-like"/>
    <property type="match status" value="1"/>
</dbReference>
<dbReference type="Proteomes" id="UP001054252">
    <property type="component" value="Unassembled WGS sequence"/>
</dbReference>
<evidence type="ECO:0000256" key="5">
    <source>
        <dbReference type="ARBA" id="ARBA00023002"/>
    </source>
</evidence>
<dbReference type="GO" id="GO:0031418">
    <property type="term" value="F:L-ascorbic acid binding"/>
    <property type="evidence" value="ECO:0007669"/>
    <property type="project" value="UniProtKB-KW"/>
</dbReference>
<organism evidence="12 13">
    <name type="scientific">Rubroshorea leprosula</name>
    <dbReference type="NCBI Taxonomy" id="152421"/>
    <lineage>
        <taxon>Eukaryota</taxon>
        <taxon>Viridiplantae</taxon>
        <taxon>Streptophyta</taxon>
        <taxon>Embryophyta</taxon>
        <taxon>Tracheophyta</taxon>
        <taxon>Spermatophyta</taxon>
        <taxon>Magnoliopsida</taxon>
        <taxon>eudicotyledons</taxon>
        <taxon>Gunneridae</taxon>
        <taxon>Pentapetalae</taxon>
        <taxon>rosids</taxon>
        <taxon>malvids</taxon>
        <taxon>Malvales</taxon>
        <taxon>Dipterocarpaceae</taxon>
        <taxon>Rubroshorea</taxon>
    </lineage>
</organism>
<gene>
    <name evidence="12" type="ORF">SLEP1_g14446</name>
</gene>
<dbReference type="EC" id="1.14.17.4" evidence="8"/>
<dbReference type="PROSITE" id="PS51471">
    <property type="entry name" value="FE2OG_OXY"/>
    <property type="match status" value="1"/>
</dbReference>
<dbReference type="Pfam" id="PF03171">
    <property type="entry name" value="2OG-FeII_Oxy"/>
    <property type="match status" value="1"/>
</dbReference>
<feature type="domain" description="Fe2OG dioxygenase" evidence="11">
    <location>
        <begin position="153"/>
        <end position="253"/>
    </location>
</feature>
<evidence type="ECO:0000256" key="9">
    <source>
        <dbReference type="RuleBase" id="RU003682"/>
    </source>
</evidence>
<keyword evidence="4" id="KW-0847">Vitamin C</keyword>
<keyword evidence="3 9" id="KW-0479">Metal-binding</keyword>
<dbReference type="GO" id="GO:0009815">
    <property type="term" value="F:1-aminocyclopropane-1-carboxylate oxidase activity"/>
    <property type="evidence" value="ECO:0007669"/>
    <property type="project" value="UniProtKB-EC"/>
</dbReference>